<dbReference type="AlphaFoldDB" id="A0AAE1NUQ8"/>
<proteinExistence type="predicted"/>
<accession>A0AAE1NUQ8</accession>
<protein>
    <submittedName>
        <fullName evidence="1">Uncharacterized protein</fullName>
    </submittedName>
</protein>
<reference evidence="1" key="1">
    <citation type="submission" date="2023-11" db="EMBL/GenBank/DDBJ databases">
        <title>Genome assemblies of two species of porcelain crab, Petrolisthes cinctipes and Petrolisthes manimaculis (Anomura: Porcellanidae).</title>
        <authorList>
            <person name="Angst P."/>
        </authorList>
    </citation>
    <scope>NUCLEOTIDE SEQUENCE</scope>
    <source>
        <strain evidence="1">PB745_02</strain>
        <tissue evidence="1">Gill</tissue>
    </source>
</reference>
<evidence type="ECO:0000313" key="2">
    <source>
        <dbReference type="Proteomes" id="UP001292094"/>
    </source>
</evidence>
<gene>
    <name evidence="1" type="ORF">Pmani_031019</name>
</gene>
<name>A0AAE1NUQ8_9EUCA</name>
<keyword evidence="2" id="KW-1185">Reference proteome</keyword>
<evidence type="ECO:0000313" key="1">
    <source>
        <dbReference type="EMBL" id="KAK4296488.1"/>
    </source>
</evidence>
<dbReference type="EMBL" id="JAWZYT010003841">
    <property type="protein sequence ID" value="KAK4296488.1"/>
    <property type="molecule type" value="Genomic_DNA"/>
</dbReference>
<dbReference type="Proteomes" id="UP001292094">
    <property type="component" value="Unassembled WGS sequence"/>
</dbReference>
<comment type="caution">
    <text evidence="1">The sequence shown here is derived from an EMBL/GenBank/DDBJ whole genome shotgun (WGS) entry which is preliminary data.</text>
</comment>
<sequence length="73" mass="7870">MLQLRVLHMGLTATGGRLDMGLTATEDRLQASVVVMVEVGSLWGVSSRRVYLQEELTLHLLGLGSPPRLLVGA</sequence>
<organism evidence="1 2">
    <name type="scientific">Petrolisthes manimaculis</name>
    <dbReference type="NCBI Taxonomy" id="1843537"/>
    <lineage>
        <taxon>Eukaryota</taxon>
        <taxon>Metazoa</taxon>
        <taxon>Ecdysozoa</taxon>
        <taxon>Arthropoda</taxon>
        <taxon>Crustacea</taxon>
        <taxon>Multicrustacea</taxon>
        <taxon>Malacostraca</taxon>
        <taxon>Eumalacostraca</taxon>
        <taxon>Eucarida</taxon>
        <taxon>Decapoda</taxon>
        <taxon>Pleocyemata</taxon>
        <taxon>Anomura</taxon>
        <taxon>Galatheoidea</taxon>
        <taxon>Porcellanidae</taxon>
        <taxon>Petrolisthes</taxon>
    </lineage>
</organism>